<feature type="region of interest" description="Disordered" evidence="7">
    <location>
        <begin position="1"/>
        <end position="21"/>
    </location>
</feature>
<evidence type="ECO:0000256" key="5">
    <source>
        <dbReference type="ARBA" id="ARBA00023244"/>
    </source>
</evidence>
<dbReference type="CDD" id="cd06578">
    <property type="entry name" value="HemD"/>
    <property type="match status" value="1"/>
</dbReference>
<dbReference type="Gene3D" id="3.30.950.10">
    <property type="entry name" value="Methyltransferase, Cobalt-precorrin-4 Transmethylase, Domain 2"/>
    <property type="match status" value="1"/>
</dbReference>
<dbReference type="PANTHER" id="PTHR45790">
    <property type="entry name" value="SIROHEME SYNTHASE-RELATED"/>
    <property type="match status" value="1"/>
</dbReference>
<dbReference type="InterPro" id="IPR014776">
    <property type="entry name" value="4pyrrole_Mease_sub2"/>
</dbReference>
<evidence type="ECO:0000256" key="6">
    <source>
        <dbReference type="RuleBase" id="RU003960"/>
    </source>
</evidence>
<dbReference type="PANTHER" id="PTHR45790:SF3">
    <property type="entry name" value="S-ADENOSYL-L-METHIONINE-DEPENDENT UROPORPHYRINOGEN III METHYLTRANSFERASE, CHLOROPLASTIC"/>
    <property type="match status" value="1"/>
</dbReference>
<dbReference type="SUPFAM" id="SSF53790">
    <property type="entry name" value="Tetrapyrrole methylase"/>
    <property type="match status" value="1"/>
</dbReference>
<dbReference type="PROSITE" id="PS00840">
    <property type="entry name" value="SUMT_2"/>
    <property type="match status" value="1"/>
</dbReference>
<dbReference type="InterPro" id="IPR003754">
    <property type="entry name" value="4pyrrol_synth_uPrphyn_synth"/>
</dbReference>
<dbReference type="EMBL" id="JACNJD010000210">
    <property type="protein sequence ID" value="MBC8177447.1"/>
    <property type="molecule type" value="Genomic_DNA"/>
</dbReference>
<organism evidence="10 11">
    <name type="scientific">Candidatus Desulfacyla euxinica</name>
    <dbReference type="NCBI Taxonomy" id="2841693"/>
    <lineage>
        <taxon>Bacteria</taxon>
        <taxon>Deltaproteobacteria</taxon>
        <taxon>Candidatus Desulfacyla</taxon>
    </lineage>
</organism>
<dbReference type="GO" id="GO:0004851">
    <property type="term" value="F:uroporphyrin-III C-methyltransferase activity"/>
    <property type="evidence" value="ECO:0007669"/>
    <property type="project" value="UniProtKB-EC"/>
</dbReference>
<evidence type="ECO:0000256" key="3">
    <source>
        <dbReference type="ARBA" id="ARBA00022679"/>
    </source>
</evidence>
<dbReference type="NCBIfam" id="NF004790">
    <property type="entry name" value="PRK06136.1"/>
    <property type="match status" value="1"/>
</dbReference>
<evidence type="ECO:0000259" key="9">
    <source>
        <dbReference type="Pfam" id="PF02602"/>
    </source>
</evidence>
<dbReference type="GO" id="GO:0032259">
    <property type="term" value="P:methylation"/>
    <property type="evidence" value="ECO:0007669"/>
    <property type="project" value="UniProtKB-KW"/>
</dbReference>
<dbReference type="FunFam" id="3.30.950.10:FF:000001">
    <property type="entry name" value="Siroheme synthase"/>
    <property type="match status" value="1"/>
</dbReference>
<dbReference type="CDD" id="cd11642">
    <property type="entry name" value="SUMT"/>
    <property type="match status" value="1"/>
</dbReference>
<dbReference type="InterPro" id="IPR050161">
    <property type="entry name" value="Siro_Cobalamin_biosynth"/>
</dbReference>
<dbReference type="NCBIfam" id="TIGR01469">
    <property type="entry name" value="cobA_cysG_Cterm"/>
    <property type="match status" value="1"/>
</dbReference>
<dbReference type="AlphaFoldDB" id="A0A8J6MZA5"/>
<comment type="similarity">
    <text evidence="6">Belongs to the precorrin methyltransferase family.</text>
</comment>
<keyword evidence="4" id="KW-0949">S-adenosyl-L-methionine</keyword>
<dbReference type="Gene3D" id="3.40.1010.10">
    <property type="entry name" value="Cobalt-precorrin-4 Transmethylase, Domain 1"/>
    <property type="match status" value="1"/>
</dbReference>
<comment type="caution">
    <text evidence="10">The sequence shown here is derived from an EMBL/GenBank/DDBJ whole genome shotgun (WGS) entry which is preliminary data.</text>
</comment>
<accession>A0A8J6MZA5</accession>
<evidence type="ECO:0000256" key="7">
    <source>
        <dbReference type="SAM" id="MobiDB-lite"/>
    </source>
</evidence>
<evidence type="ECO:0000256" key="1">
    <source>
        <dbReference type="ARBA" id="ARBA00012162"/>
    </source>
</evidence>
<dbReference type="EC" id="2.1.1.107" evidence="1"/>
<dbReference type="InterPro" id="IPR035996">
    <property type="entry name" value="4pyrrol_Methylase_sf"/>
</dbReference>
<feature type="domain" description="Tetrapyrrole methylase" evidence="8">
    <location>
        <begin position="32"/>
        <end position="244"/>
    </location>
</feature>
<evidence type="ECO:0000256" key="2">
    <source>
        <dbReference type="ARBA" id="ARBA00022603"/>
    </source>
</evidence>
<reference evidence="10 11" key="1">
    <citation type="submission" date="2020-08" db="EMBL/GenBank/DDBJ databases">
        <title>Bridging the membrane lipid divide: bacteria of the FCB group superphylum have the potential to synthesize archaeal ether lipids.</title>
        <authorList>
            <person name="Villanueva L."/>
            <person name="Von Meijenfeldt F.A.B."/>
            <person name="Westbye A.B."/>
            <person name="Yadav S."/>
            <person name="Hopmans E.C."/>
            <person name="Dutilh B.E."/>
            <person name="Sinninghe Damste J.S."/>
        </authorList>
    </citation>
    <scope>NUCLEOTIDE SEQUENCE [LARGE SCALE GENOMIC DNA]</scope>
    <source>
        <strain evidence="10">NIOZ-UU27</strain>
    </source>
</reference>
<dbReference type="Gene3D" id="3.40.50.10090">
    <property type="match status" value="2"/>
</dbReference>
<dbReference type="Proteomes" id="UP000650524">
    <property type="component" value="Unassembled WGS sequence"/>
</dbReference>
<dbReference type="InterPro" id="IPR000878">
    <property type="entry name" value="4pyrrol_Mease"/>
</dbReference>
<dbReference type="InterPro" id="IPR014777">
    <property type="entry name" value="4pyrrole_Mease_sub1"/>
</dbReference>
<dbReference type="InterPro" id="IPR036108">
    <property type="entry name" value="4pyrrol_syn_uPrphyn_synt_sf"/>
</dbReference>
<dbReference type="PROSITE" id="PS00839">
    <property type="entry name" value="SUMT_1"/>
    <property type="match status" value="1"/>
</dbReference>
<dbReference type="Pfam" id="PF02602">
    <property type="entry name" value="HEM4"/>
    <property type="match status" value="1"/>
</dbReference>
<dbReference type="InterPro" id="IPR003043">
    <property type="entry name" value="Uropor_MeTrfase_CS"/>
</dbReference>
<keyword evidence="5" id="KW-0627">Porphyrin biosynthesis</keyword>
<feature type="domain" description="Tetrapyrrole biosynthesis uroporphyrinogen III synthase" evidence="9">
    <location>
        <begin position="295"/>
        <end position="526"/>
    </location>
</feature>
<sequence length="540" mass="59033">MKQSTINNHPRPQSDQGGISASFQQSSIQTGKVYLVGAGPGDPGLLTIKGKECLCEADVVIYDYLANDAFLNYAKDEAELIYVGKRAGSHTMTQTQINGLIVDRASKGQIVVRLKGGDPFIFGRGGEEAQDLIKAGVDFEVVPGITSAISVPAYAGIPLTHRDHTSTLAFITGHEDPLKEKSDIAWDKLATGAGTLVFLMGVGNLSKIAEHLMANGRSPDTPVAVIRRGTSPEQTTVVGNLENIARLTKESRIRPPAIIVVGNVVQLREELNWFETKPLFGKRIVVTRAREQASEFLRTLQMLGAEAIEFPTIEVMPPKSWESLDRAIKALDEYDWLLFTSVNGVKFFLKRLGFLGKDIRDLKGIKIGVIGPKTAAMWHRMGIKPDLMPDEYRAEAVVESLRELGISGAKILIPRAARAREVLPEQLREAGAHVNVVHAYRTISPDHDTGRVMELLMGGSIDMVTFTSSSTVSNFVKMFDSGGGRLQELMKNVAVACIGPITAETAEEYNFKVSLVPPKYTIASLTESIMRFFQKSQPSI</sequence>
<proteinExistence type="inferred from homology"/>
<dbReference type="SUPFAM" id="SSF69618">
    <property type="entry name" value="HemD-like"/>
    <property type="match status" value="1"/>
</dbReference>
<name>A0A8J6MZA5_9DELT</name>
<protein>
    <recommendedName>
        <fullName evidence="1">uroporphyrinogen-III C-methyltransferase</fullName>
        <ecNumber evidence="1">2.1.1.107</ecNumber>
    </recommendedName>
</protein>
<keyword evidence="3 6" id="KW-0808">Transferase</keyword>
<dbReference type="FunFam" id="3.40.1010.10:FF:000001">
    <property type="entry name" value="Siroheme synthase"/>
    <property type="match status" value="1"/>
</dbReference>
<gene>
    <name evidence="10" type="primary">cobA</name>
    <name evidence="10" type="ORF">H8E19_08585</name>
</gene>
<dbReference type="GO" id="GO:0019354">
    <property type="term" value="P:siroheme biosynthetic process"/>
    <property type="evidence" value="ECO:0007669"/>
    <property type="project" value="UniProtKB-UniPathway"/>
</dbReference>
<evidence type="ECO:0000313" key="10">
    <source>
        <dbReference type="EMBL" id="MBC8177447.1"/>
    </source>
</evidence>
<dbReference type="UniPathway" id="UPA00262">
    <property type="reaction ID" value="UER00211"/>
</dbReference>
<dbReference type="FunFam" id="3.40.50.10090:FF:000001">
    <property type="entry name" value="Bifunctional uroporphyrinogen-III C-methyltransferase/uroporphyrinogen-III synthase"/>
    <property type="match status" value="1"/>
</dbReference>
<evidence type="ECO:0000259" key="8">
    <source>
        <dbReference type="Pfam" id="PF00590"/>
    </source>
</evidence>
<keyword evidence="2 6" id="KW-0489">Methyltransferase</keyword>
<dbReference type="InterPro" id="IPR006366">
    <property type="entry name" value="CobA/CysG_C"/>
</dbReference>
<dbReference type="Pfam" id="PF00590">
    <property type="entry name" value="TP_methylase"/>
    <property type="match status" value="1"/>
</dbReference>
<evidence type="ECO:0000313" key="11">
    <source>
        <dbReference type="Proteomes" id="UP000650524"/>
    </source>
</evidence>
<evidence type="ECO:0000256" key="4">
    <source>
        <dbReference type="ARBA" id="ARBA00022691"/>
    </source>
</evidence>
<dbReference type="GO" id="GO:0004852">
    <property type="term" value="F:uroporphyrinogen-III synthase activity"/>
    <property type="evidence" value="ECO:0007669"/>
    <property type="project" value="InterPro"/>
</dbReference>